<dbReference type="InterPro" id="IPR011011">
    <property type="entry name" value="Znf_FYVE_PHD"/>
</dbReference>
<reference evidence="8" key="2">
    <citation type="submission" date="2020-11" db="EMBL/GenBank/DDBJ databases">
        <authorList>
            <person name="McCartney M.A."/>
            <person name="Auch B."/>
            <person name="Kono T."/>
            <person name="Mallez S."/>
            <person name="Becker A."/>
            <person name="Gohl D.M."/>
            <person name="Silverstein K.A.T."/>
            <person name="Koren S."/>
            <person name="Bechman K.B."/>
            <person name="Herman A."/>
            <person name="Abrahante J.E."/>
            <person name="Garbe J."/>
        </authorList>
    </citation>
    <scope>NUCLEOTIDE SEQUENCE</scope>
    <source>
        <strain evidence="8">Duluth1</strain>
        <tissue evidence="8">Whole animal</tissue>
    </source>
</reference>
<evidence type="ECO:0000313" key="9">
    <source>
        <dbReference type="Proteomes" id="UP000828390"/>
    </source>
</evidence>
<dbReference type="Proteomes" id="UP000828390">
    <property type="component" value="Unassembled WGS sequence"/>
</dbReference>
<dbReference type="GO" id="GO:0008270">
    <property type="term" value="F:zinc ion binding"/>
    <property type="evidence" value="ECO:0007669"/>
    <property type="project" value="UniProtKB-KW"/>
</dbReference>
<dbReference type="InterPro" id="IPR019787">
    <property type="entry name" value="Znf_PHD-finger"/>
</dbReference>
<evidence type="ECO:0000256" key="4">
    <source>
        <dbReference type="ARBA" id="ARBA00022833"/>
    </source>
</evidence>
<dbReference type="InterPro" id="IPR037869">
    <property type="entry name" value="Spp1/CFP1"/>
</dbReference>
<dbReference type="SUPFAM" id="SSF57903">
    <property type="entry name" value="FYVE/PHD zinc finger"/>
    <property type="match status" value="1"/>
</dbReference>
<dbReference type="Pfam" id="PF00628">
    <property type="entry name" value="PHD"/>
    <property type="match status" value="1"/>
</dbReference>
<dbReference type="SMART" id="SM00249">
    <property type="entry name" value="PHD"/>
    <property type="match status" value="1"/>
</dbReference>
<protein>
    <recommendedName>
        <fullName evidence="7">PHD-type domain-containing protein</fullName>
    </recommendedName>
</protein>
<dbReference type="PANTHER" id="PTHR46174:SF1">
    <property type="entry name" value="CXXC-TYPE ZINC FINGER PROTEIN 1"/>
    <property type="match status" value="1"/>
</dbReference>
<dbReference type="InterPro" id="IPR001965">
    <property type="entry name" value="Znf_PHD"/>
</dbReference>
<comment type="caution">
    <text evidence="8">The sequence shown here is derived from an EMBL/GenBank/DDBJ whole genome shotgun (WGS) entry which is preliminary data.</text>
</comment>
<feature type="domain" description="PHD-type" evidence="7">
    <location>
        <begin position="36"/>
        <end position="83"/>
    </location>
</feature>
<evidence type="ECO:0000256" key="6">
    <source>
        <dbReference type="PROSITE-ProRule" id="PRU00146"/>
    </source>
</evidence>
<dbReference type="PROSITE" id="PS50016">
    <property type="entry name" value="ZF_PHD_2"/>
    <property type="match status" value="1"/>
</dbReference>
<accession>A0A9D4EI86</accession>
<dbReference type="GO" id="GO:0048188">
    <property type="term" value="C:Set1C/COMPASS complex"/>
    <property type="evidence" value="ECO:0007669"/>
    <property type="project" value="InterPro"/>
</dbReference>
<evidence type="ECO:0000259" key="7">
    <source>
        <dbReference type="PROSITE" id="PS50016"/>
    </source>
</evidence>
<dbReference type="GO" id="GO:0045893">
    <property type="term" value="P:positive regulation of DNA-templated transcription"/>
    <property type="evidence" value="ECO:0007669"/>
    <property type="project" value="TreeGrafter"/>
</dbReference>
<proteinExistence type="predicted"/>
<sequence length="83" mass="9849">MNHDRLKPCRDRTLPAWLTKERDQPESDLDETTDGQLYCLCRKPWQGRFMIQCDHCDQWYHGSCVNVTATDALDIQKYRCPKC</sequence>
<dbReference type="PANTHER" id="PTHR46174">
    <property type="entry name" value="CXXC-TYPE ZINC FINGER PROTEIN 1"/>
    <property type="match status" value="1"/>
</dbReference>
<keyword evidence="3 6" id="KW-0863">Zinc-finger</keyword>
<evidence type="ECO:0000313" key="8">
    <source>
        <dbReference type="EMBL" id="KAH3779818.1"/>
    </source>
</evidence>
<dbReference type="EMBL" id="JAIWYP010000008">
    <property type="protein sequence ID" value="KAH3779818.1"/>
    <property type="molecule type" value="Genomic_DNA"/>
</dbReference>
<organism evidence="8 9">
    <name type="scientific">Dreissena polymorpha</name>
    <name type="common">Zebra mussel</name>
    <name type="synonym">Mytilus polymorpha</name>
    <dbReference type="NCBI Taxonomy" id="45954"/>
    <lineage>
        <taxon>Eukaryota</taxon>
        <taxon>Metazoa</taxon>
        <taxon>Spiralia</taxon>
        <taxon>Lophotrochozoa</taxon>
        <taxon>Mollusca</taxon>
        <taxon>Bivalvia</taxon>
        <taxon>Autobranchia</taxon>
        <taxon>Heteroconchia</taxon>
        <taxon>Euheterodonta</taxon>
        <taxon>Imparidentia</taxon>
        <taxon>Neoheterodontei</taxon>
        <taxon>Myida</taxon>
        <taxon>Dreissenoidea</taxon>
        <taxon>Dreissenidae</taxon>
        <taxon>Dreissena</taxon>
    </lineage>
</organism>
<dbReference type="Gene3D" id="3.30.40.10">
    <property type="entry name" value="Zinc/RING finger domain, C3HC4 (zinc finger)"/>
    <property type="match status" value="1"/>
</dbReference>
<name>A0A9D4EI86_DREPO</name>
<evidence type="ECO:0000256" key="1">
    <source>
        <dbReference type="ARBA" id="ARBA00004123"/>
    </source>
</evidence>
<keyword evidence="4" id="KW-0862">Zinc</keyword>
<comment type="subcellular location">
    <subcellularLocation>
        <location evidence="1">Nucleus</location>
    </subcellularLocation>
</comment>
<dbReference type="InterPro" id="IPR013083">
    <property type="entry name" value="Znf_RING/FYVE/PHD"/>
</dbReference>
<keyword evidence="2" id="KW-0479">Metal-binding</keyword>
<evidence type="ECO:0000256" key="3">
    <source>
        <dbReference type="ARBA" id="ARBA00022771"/>
    </source>
</evidence>
<evidence type="ECO:0000256" key="5">
    <source>
        <dbReference type="ARBA" id="ARBA00023242"/>
    </source>
</evidence>
<dbReference type="InterPro" id="IPR019786">
    <property type="entry name" value="Zinc_finger_PHD-type_CS"/>
</dbReference>
<keyword evidence="5" id="KW-0539">Nucleus</keyword>
<keyword evidence="9" id="KW-1185">Reference proteome</keyword>
<gene>
    <name evidence="8" type="ORF">DPMN_157625</name>
</gene>
<dbReference type="PROSITE" id="PS01359">
    <property type="entry name" value="ZF_PHD_1"/>
    <property type="match status" value="1"/>
</dbReference>
<reference evidence="8" key="1">
    <citation type="journal article" date="2019" name="bioRxiv">
        <title>The Genome of the Zebra Mussel, Dreissena polymorpha: A Resource for Invasive Species Research.</title>
        <authorList>
            <person name="McCartney M.A."/>
            <person name="Auch B."/>
            <person name="Kono T."/>
            <person name="Mallez S."/>
            <person name="Zhang Y."/>
            <person name="Obille A."/>
            <person name="Becker A."/>
            <person name="Abrahante J.E."/>
            <person name="Garbe J."/>
            <person name="Badalamenti J.P."/>
            <person name="Herman A."/>
            <person name="Mangelson H."/>
            <person name="Liachko I."/>
            <person name="Sullivan S."/>
            <person name="Sone E.D."/>
            <person name="Koren S."/>
            <person name="Silverstein K.A.T."/>
            <person name="Beckman K.B."/>
            <person name="Gohl D.M."/>
        </authorList>
    </citation>
    <scope>NUCLEOTIDE SEQUENCE</scope>
    <source>
        <strain evidence="8">Duluth1</strain>
        <tissue evidence="8">Whole animal</tissue>
    </source>
</reference>
<dbReference type="AlphaFoldDB" id="A0A9D4EI86"/>
<evidence type="ECO:0000256" key="2">
    <source>
        <dbReference type="ARBA" id="ARBA00022723"/>
    </source>
</evidence>